<dbReference type="Pfam" id="PF07228">
    <property type="entry name" value="SpoIIE"/>
    <property type="match status" value="1"/>
</dbReference>
<evidence type="ECO:0000259" key="3">
    <source>
        <dbReference type="SMART" id="SM00331"/>
    </source>
</evidence>
<keyword evidence="1" id="KW-0378">Hydrolase</keyword>
<dbReference type="InterPro" id="IPR052016">
    <property type="entry name" value="Bact_Sigma-Reg"/>
</dbReference>
<protein>
    <submittedName>
        <fullName evidence="4">Serine/threonine-protein phosphatase</fullName>
    </submittedName>
</protein>
<dbReference type="PANTHER" id="PTHR43156">
    <property type="entry name" value="STAGE II SPORULATION PROTEIN E-RELATED"/>
    <property type="match status" value="1"/>
</dbReference>
<dbReference type="InterPro" id="IPR001932">
    <property type="entry name" value="PPM-type_phosphatase-like_dom"/>
</dbReference>
<keyword evidence="2" id="KW-0812">Transmembrane</keyword>
<reference evidence="4 5" key="1">
    <citation type="submission" date="2022-03" db="EMBL/GenBank/DDBJ databases">
        <title>Streptomyces yunnanensis P86,complete genome.</title>
        <authorList>
            <person name="Chen S."/>
            <person name="Zhang Q."/>
        </authorList>
    </citation>
    <scope>NUCLEOTIDE SEQUENCE [LARGE SCALE GENOMIC DNA]</scope>
    <source>
        <strain evidence="4 5">P86</strain>
    </source>
</reference>
<dbReference type="InterPro" id="IPR036457">
    <property type="entry name" value="PPM-type-like_dom_sf"/>
</dbReference>
<keyword evidence="2" id="KW-1133">Transmembrane helix</keyword>
<feature type="transmembrane region" description="Helical" evidence="2">
    <location>
        <begin position="46"/>
        <end position="74"/>
    </location>
</feature>
<evidence type="ECO:0000313" key="5">
    <source>
        <dbReference type="Proteomes" id="UP001218629"/>
    </source>
</evidence>
<dbReference type="Proteomes" id="UP001218629">
    <property type="component" value="Chromosome"/>
</dbReference>
<dbReference type="SUPFAM" id="SSF81606">
    <property type="entry name" value="PP2C-like"/>
    <property type="match status" value="1"/>
</dbReference>
<organism evidence="4 5">
    <name type="scientific">Streptomyces yunnanensis</name>
    <dbReference type="NCBI Taxonomy" id="156453"/>
    <lineage>
        <taxon>Bacteria</taxon>
        <taxon>Bacillati</taxon>
        <taxon>Actinomycetota</taxon>
        <taxon>Actinomycetes</taxon>
        <taxon>Kitasatosporales</taxon>
        <taxon>Streptomycetaceae</taxon>
        <taxon>Streptomyces</taxon>
    </lineage>
</organism>
<dbReference type="RefSeq" id="WP_275305949.1">
    <property type="nucleotide sequence ID" value="NZ_CP095749.1"/>
</dbReference>
<gene>
    <name evidence="4" type="ORF">MOV08_02340</name>
</gene>
<evidence type="ECO:0000256" key="1">
    <source>
        <dbReference type="ARBA" id="ARBA00022801"/>
    </source>
</evidence>
<keyword evidence="2" id="KW-0472">Membrane</keyword>
<dbReference type="EMBL" id="CP095749">
    <property type="protein sequence ID" value="WEB38252.1"/>
    <property type="molecule type" value="Genomic_DNA"/>
</dbReference>
<evidence type="ECO:0000313" key="4">
    <source>
        <dbReference type="EMBL" id="WEB38252.1"/>
    </source>
</evidence>
<dbReference type="Gene3D" id="3.60.40.10">
    <property type="entry name" value="PPM-type phosphatase domain"/>
    <property type="match status" value="1"/>
</dbReference>
<feature type="domain" description="PPM-type phosphatase" evidence="3">
    <location>
        <begin position="169"/>
        <end position="389"/>
    </location>
</feature>
<keyword evidence="5" id="KW-1185">Reference proteome</keyword>
<accession>A0ABY8A3H9</accession>
<sequence length="391" mass="41170">MNRQPRYLSDDLSTGDPSDVLCTGDAPARQAPAGGVVLSRRAWAPFLPWALLVVLVAVDAALPVWVVIAPALAAVPALAAAVGRRVWYPVQLGVVTAAASFIDAFRTDEVLLASHLATLDAVALTTVIGCATVWARARQDRELAQVRVTAEVAQQVLLRPLPARLGPARIAVDYSAAAACARIGGDLYDVVLTRWGVRALIGDVRGKGLPAVAAASVVLGAFREAAHDEHCPVEVVRRIAVSLGRGLPPGTEEFVTLAVLCLPTPQCGTSAALQVVNCGHPAPLLLQPGRAPVPLDPPDPVPPLGVLPPEDVRPPVLHHPVRQGDAVLLYTDGITEARDGAGRFYPLPERLATLQATDPEHVLSRLHADVRAHTGGSLHDDAAALLLRYEP</sequence>
<dbReference type="SMART" id="SM00331">
    <property type="entry name" value="PP2C_SIG"/>
    <property type="match status" value="1"/>
</dbReference>
<proteinExistence type="predicted"/>
<name>A0ABY8A3H9_9ACTN</name>
<evidence type="ECO:0000256" key="2">
    <source>
        <dbReference type="SAM" id="Phobius"/>
    </source>
</evidence>
<dbReference type="PANTHER" id="PTHR43156:SF2">
    <property type="entry name" value="STAGE II SPORULATION PROTEIN E"/>
    <property type="match status" value="1"/>
</dbReference>